<dbReference type="Gene3D" id="1.50.10.10">
    <property type="match status" value="2"/>
</dbReference>
<evidence type="ECO:0000313" key="2">
    <source>
        <dbReference type="EMBL" id="GAA0644164.1"/>
    </source>
</evidence>
<protein>
    <submittedName>
        <fullName evidence="2">Thioredoxin domain-containing protein</fullName>
    </submittedName>
</protein>
<evidence type="ECO:0000313" key="3">
    <source>
        <dbReference type="Proteomes" id="UP001500194"/>
    </source>
</evidence>
<dbReference type="Gene3D" id="3.40.30.10">
    <property type="entry name" value="Glutaredoxin"/>
    <property type="match status" value="1"/>
</dbReference>
<evidence type="ECO:0000259" key="1">
    <source>
        <dbReference type="Pfam" id="PF03190"/>
    </source>
</evidence>
<dbReference type="InterPro" id="IPR008928">
    <property type="entry name" value="6-hairpin_glycosidase_sf"/>
</dbReference>
<organism evidence="2 3">
    <name type="scientific">Salarchaeum japonicum</name>
    <dbReference type="NCBI Taxonomy" id="555573"/>
    <lineage>
        <taxon>Archaea</taxon>
        <taxon>Methanobacteriati</taxon>
        <taxon>Methanobacteriota</taxon>
        <taxon>Stenosarchaea group</taxon>
        <taxon>Halobacteria</taxon>
        <taxon>Halobacteriales</taxon>
        <taxon>Halobacteriaceae</taxon>
    </lineage>
</organism>
<dbReference type="RefSeq" id="WP_227262023.1">
    <property type="nucleotide sequence ID" value="NZ_BAAADU010000002.1"/>
</dbReference>
<dbReference type="SUPFAM" id="SSF52833">
    <property type="entry name" value="Thioredoxin-like"/>
    <property type="match status" value="1"/>
</dbReference>
<dbReference type="AlphaFoldDB" id="A0AAV3SWR5"/>
<dbReference type="GO" id="GO:0005975">
    <property type="term" value="P:carbohydrate metabolic process"/>
    <property type="evidence" value="ECO:0007669"/>
    <property type="project" value="InterPro"/>
</dbReference>
<proteinExistence type="predicted"/>
<comment type="caution">
    <text evidence="2">The sequence shown here is derived from an EMBL/GenBank/DDBJ whole genome shotgun (WGS) entry which is preliminary data.</text>
</comment>
<dbReference type="EMBL" id="BAAADU010000002">
    <property type="protein sequence ID" value="GAA0644164.1"/>
    <property type="molecule type" value="Genomic_DNA"/>
</dbReference>
<dbReference type="InterPro" id="IPR004879">
    <property type="entry name" value="Ssp411-like_TRX"/>
</dbReference>
<dbReference type="PIRSF" id="PIRSF006402">
    <property type="entry name" value="UCP006402_thioredoxin"/>
    <property type="match status" value="1"/>
</dbReference>
<dbReference type="InterPro" id="IPR036249">
    <property type="entry name" value="Thioredoxin-like_sf"/>
</dbReference>
<accession>A0AAV3SWR5</accession>
<sequence>MTDPLARNRLDDEGSPYLRQHADNPVHWQPWDAAAIDAARERDRPLFVSIGYSACHWCHVMEEESFSDPDIAAKLNDEFVPVKIDREERPDLDDVFMTVCQLVRGGGGWPLSVWLTPDLKPFYVGTYFPPDASRNQPGFRQLLDDIAESWRTEREDIEARADQWTAAARGELEDVPDPLDDAPGSDALTAVADAARERADDEHGGWGGQQKFPQPGRVHALLRAADRTGDRSSLDTATRALDAMADGGLRDHVGGGFHRYCVDRDWTVPHFEKMLYDNAELARAYTAAHQVADGDRYAEIARETLDFIDRELSDGDGFYATLDARSGDEEGSFYVWTPDEVDAAVADDTDAALFRARYGVTETGNFEGDTVLTVAESVAALADEHDLRDSAVAERLDRAREQVFEARAERTRPARDEKVISAWNGLAVRAFAEAGLVLDDAYAERAAAALDFAREELWDGNGVLARRWLDGERSGPGYLDDYAFLARGALTTYEATGDHRHLAFALSLARELVEQFYDSGTGALYFSTPDTPLARPQETEDRSTPSPVGVACETLLALDAFAPDEGFAEVAERALETQGAKIRESPLGHASLALAADTHETGHLELTVAADELPEDWRRVLADTYLPDRLLSRRPPTDGALAGWLNDLGVADAPPIWAGREASGKTGAGATAYVCRRACSPPLTTAGEIEEWVREFRP</sequence>
<keyword evidence="3" id="KW-1185">Reference proteome</keyword>
<dbReference type="SUPFAM" id="SSF48208">
    <property type="entry name" value="Six-hairpin glycosidases"/>
    <property type="match status" value="1"/>
</dbReference>
<dbReference type="InterPro" id="IPR012341">
    <property type="entry name" value="6hp_glycosidase-like_sf"/>
</dbReference>
<dbReference type="PANTHER" id="PTHR42899:SF1">
    <property type="entry name" value="SPERMATOGENESIS-ASSOCIATED PROTEIN 20"/>
    <property type="match status" value="1"/>
</dbReference>
<dbReference type="PANTHER" id="PTHR42899">
    <property type="entry name" value="SPERMATOGENESIS-ASSOCIATED PROTEIN 20"/>
    <property type="match status" value="1"/>
</dbReference>
<feature type="domain" description="Spermatogenesis-associated protein 20-like TRX" evidence="1">
    <location>
        <begin position="8"/>
        <end position="166"/>
    </location>
</feature>
<name>A0AAV3SWR5_9EURY</name>
<dbReference type="InterPro" id="IPR024705">
    <property type="entry name" value="Ssp411"/>
</dbReference>
<reference evidence="2 3" key="1">
    <citation type="journal article" date="2019" name="Int. J. Syst. Evol. Microbiol.">
        <title>The Global Catalogue of Microorganisms (GCM) 10K type strain sequencing project: providing services to taxonomists for standard genome sequencing and annotation.</title>
        <authorList>
            <consortium name="The Broad Institute Genomics Platform"/>
            <consortium name="The Broad Institute Genome Sequencing Center for Infectious Disease"/>
            <person name="Wu L."/>
            <person name="Ma J."/>
        </authorList>
    </citation>
    <scope>NUCLEOTIDE SEQUENCE [LARGE SCALE GENOMIC DNA]</scope>
    <source>
        <strain evidence="2 3">JCM 16327</strain>
    </source>
</reference>
<dbReference type="CDD" id="cd02955">
    <property type="entry name" value="SSP411"/>
    <property type="match status" value="1"/>
</dbReference>
<dbReference type="GeneID" id="68572633"/>
<dbReference type="Pfam" id="PF03190">
    <property type="entry name" value="Thioredox_DsbH"/>
    <property type="match status" value="1"/>
</dbReference>
<dbReference type="Proteomes" id="UP001500194">
    <property type="component" value="Unassembled WGS sequence"/>
</dbReference>
<gene>
    <name evidence="2" type="ORF">GCM10009019_02560</name>
</gene>